<reference evidence="1 2" key="1">
    <citation type="submission" date="2024-04" db="EMBL/GenBank/DDBJ databases">
        <authorList>
            <person name="Waldvogel A.-M."/>
            <person name="Schoenle A."/>
        </authorList>
    </citation>
    <scope>NUCLEOTIDE SEQUENCE [LARGE SCALE GENOMIC DNA]</scope>
</reference>
<dbReference type="Proteomes" id="UP001497482">
    <property type="component" value="Chromosome 5"/>
</dbReference>
<accession>A0AAV2M1P3</accession>
<gene>
    <name evidence="1" type="ORF">KC01_LOCUS34345</name>
</gene>
<dbReference type="EMBL" id="OZ035827">
    <property type="protein sequence ID" value="CAL1607290.1"/>
    <property type="molecule type" value="Genomic_DNA"/>
</dbReference>
<keyword evidence="2" id="KW-1185">Reference proteome</keyword>
<proteinExistence type="predicted"/>
<organism evidence="1 2">
    <name type="scientific">Knipowitschia caucasica</name>
    <name type="common">Caucasian dwarf goby</name>
    <name type="synonym">Pomatoschistus caucasicus</name>
    <dbReference type="NCBI Taxonomy" id="637954"/>
    <lineage>
        <taxon>Eukaryota</taxon>
        <taxon>Metazoa</taxon>
        <taxon>Chordata</taxon>
        <taxon>Craniata</taxon>
        <taxon>Vertebrata</taxon>
        <taxon>Euteleostomi</taxon>
        <taxon>Actinopterygii</taxon>
        <taxon>Neopterygii</taxon>
        <taxon>Teleostei</taxon>
        <taxon>Neoteleostei</taxon>
        <taxon>Acanthomorphata</taxon>
        <taxon>Gobiaria</taxon>
        <taxon>Gobiiformes</taxon>
        <taxon>Gobioidei</taxon>
        <taxon>Gobiidae</taxon>
        <taxon>Gobiinae</taxon>
        <taxon>Knipowitschia</taxon>
    </lineage>
</organism>
<name>A0AAV2M1P3_KNICA</name>
<sequence length="94" mass="10516">MCPHMTHVSPQVTCVPTGHMCPHMTPVSPQLLLHRRPLAPEPTRILRATATDSIRLRFHGNAKASSAQYPPAQNETENQARLQFLLWPRGALCQ</sequence>
<evidence type="ECO:0000313" key="2">
    <source>
        <dbReference type="Proteomes" id="UP001497482"/>
    </source>
</evidence>
<evidence type="ECO:0000313" key="1">
    <source>
        <dbReference type="EMBL" id="CAL1607290.1"/>
    </source>
</evidence>
<dbReference type="AlphaFoldDB" id="A0AAV2M1P3"/>
<protein>
    <submittedName>
        <fullName evidence="1">Uncharacterized protein</fullName>
    </submittedName>
</protein>